<feature type="coiled-coil region" evidence="1">
    <location>
        <begin position="14"/>
        <end position="52"/>
    </location>
</feature>
<proteinExistence type="predicted"/>
<dbReference type="AlphaFoldDB" id="A0A379FA64"/>
<feature type="coiled-coil region" evidence="1">
    <location>
        <begin position="81"/>
        <end position="108"/>
    </location>
</feature>
<organism evidence="2 3">
    <name type="scientific">Proteus vulgaris</name>
    <dbReference type="NCBI Taxonomy" id="585"/>
    <lineage>
        <taxon>Bacteria</taxon>
        <taxon>Pseudomonadati</taxon>
        <taxon>Pseudomonadota</taxon>
        <taxon>Gammaproteobacteria</taxon>
        <taxon>Enterobacterales</taxon>
        <taxon>Morganellaceae</taxon>
        <taxon>Proteus</taxon>
    </lineage>
</organism>
<dbReference type="EMBL" id="UGTW01000001">
    <property type="protein sequence ID" value="SUC16451.1"/>
    <property type="molecule type" value="Genomic_DNA"/>
</dbReference>
<evidence type="ECO:0000256" key="1">
    <source>
        <dbReference type="SAM" id="Coils"/>
    </source>
</evidence>
<evidence type="ECO:0000313" key="2">
    <source>
        <dbReference type="EMBL" id="SUC16451.1"/>
    </source>
</evidence>
<reference evidence="2 3" key="1">
    <citation type="submission" date="2018-06" db="EMBL/GenBank/DDBJ databases">
        <authorList>
            <consortium name="Pathogen Informatics"/>
            <person name="Doyle S."/>
        </authorList>
    </citation>
    <scope>NUCLEOTIDE SEQUENCE [LARGE SCALE GENOMIC DNA]</scope>
    <source>
        <strain evidence="2 3">NCTC10376</strain>
    </source>
</reference>
<name>A0A379FA64_PROVU</name>
<accession>A0A379FA64</accession>
<keyword evidence="1" id="KW-0175">Coiled coil</keyword>
<sequence>MRLPRNQQVLINAIVKRQQRIEKEQQKYQKLRKEAENKKEEKALLAAALEKEIPAYEKIGVYSSHSLNQQKRKQAIVLASLNISMTQIKEIEHELEKLKKGSLILKKEREVVIKKQNKIKRYLEGKALEKELYIERLEQNEIQEMVLYDVDKDR</sequence>
<dbReference type="Proteomes" id="UP000254331">
    <property type="component" value="Unassembled WGS sequence"/>
</dbReference>
<protein>
    <submittedName>
        <fullName evidence="2">Type III secretion system protein</fullName>
    </submittedName>
</protein>
<gene>
    <name evidence="2" type="ORF">NCTC10376_02349</name>
</gene>
<evidence type="ECO:0000313" key="3">
    <source>
        <dbReference type="Proteomes" id="UP000254331"/>
    </source>
</evidence>
<dbReference type="RefSeq" id="WP_115370660.1">
    <property type="nucleotide sequence ID" value="NZ_UGTW01000001.1"/>
</dbReference>